<reference evidence="1 2" key="1">
    <citation type="submission" date="2015-08" db="EMBL/GenBank/DDBJ databases">
        <title>Next Generation Sequencing and Analysis of the Genome of Puccinia sorghi L Schw, the Causal Agent of Maize Common Rust.</title>
        <authorList>
            <person name="Rochi L."/>
            <person name="Burguener G."/>
            <person name="Darino M."/>
            <person name="Turjanski A."/>
            <person name="Kreff E."/>
            <person name="Dieguez M.J."/>
            <person name="Sacco F."/>
        </authorList>
    </citation>
    <scope>NUCLEOTIDE SEQUENCE [LARGE SCALE GENOMIC DNA]</scope>
    <source>
        <strain evidence="1 2">RO10H11247</strain>
    </source>
</reference>
<dbReference type="OrthoDB" id="1421156at2759"/>
<evidence type="ECO:0000313" key="1">
    <source>
        <dbReference type="EMBL" id="KNZ54241.1"/>
    </source>
</evidence>
<dbReference type="EMBL" id="LAVV01007947">
    <property type="protein sequence ID" value="KNZ54241.1"/>
    <property type="molecule type" value="Genomic_DNA"/>
</dbReference>
<gene>
    <name evidence="1" type="ORF">VP01_2g9</name>
</gene>
<dbReference type="Proteomes" id="UP000037035">
    <property type="component" value="Unassembled WGS sequence"/>
</dbReference>
<feature type="non-terminal residue" evidence="1">
    <location>
        <position position="1"/>
    </location>
</feature>
<organism evidence="1 2">
    <name type="scientific">Puccinia sorghi</name>
    <dbReference type="NCBI Taxonomy" id="27349"/>
    <lineage>
        <taxon>Eukaryota</taxon>
        <taxon>Fungi</taxon>
        <taxon>Dikarya</taxon>
        <taxon>Basidiomycota</taxon>
        <taxon>Pucciniomycotina</taxon>
        <taxon>Pucciniomycetes</taxon>
        <taxon>Pucciniales</taxon>
        <taxon>Pucciniaceae</taxon>
        <taxon>Puccinia</taxon>
    </lineage>
</organism>
<dbReference type="AlphaFoldDB" id="A0A0L6V0F3"/>
<name>A0A0L6V0F3_9BASI</name>
<dbReference type="VEuPathDB" id="FungiDB:VP01_2g9"/>
<evidence type="ECO:0000313" key="2">
    <source>
        <dbReference type="Proteomes" id="UP000037035"/>
    </source>
</evidence>
<sequence>NLDQWPSLWNLCIFGQGIMDTLSAKESIKTGGRLKNIAKHNTFTRKCECPFQHGENNHKASHCPPEHPSHQQLAPSQVRTFNRTIKNTTNKIWKEELLGKTLIEVLLVFLKQSNWIFFAHTGFINLAHINHHEALLKATYQTNRYRLPLLYKDISRLSKASARKSGKHFPPGDSTAWGKFSNLWNRITHPKTVESFKERLSELKPFLSKQLAGLEYLRNSIIPVKGNFEVAWARYFPHLSSSNTPHFESGHALIKILISSLCLSIFLVLY</sequence>
<comment type="caution">
    <text evidence="1">The sequence shown here is derived from an EMBL/GenBank/DDBJ whole genome shotgun (WGS) entry which is preliminary data.</text>
</comment>
<dbReference type="STRING" id="27349.A0A0L6V0F3"/>
<accession>A0A0L6V0F3</accession>
<proteinExistence type="predicted"/>
<keyword evidence="2" id="KW-1185">Reference proteome</keyword>
<protein>
    <submittedName>
        <fullName evidence="1">Uncharacterized protein</fullName>
    </submittedName>
</protein>